<protein>
    <submittedName>
        <fullName evidence="1">Uncharacterized protein</fullName>
    </submittedName>
</protein>
<reference evidence="1 2" key="1">
    <citation type="submission" date="2020-08" db="EMBL/GenBank/DDBJ databases">
        <title>Plant Genome Project.</title>
        <authorList>
            <person name="Zhang R.-G."/>
        </authorList>
    </citation>
    <scope>NUCLEOTIDE SEQUENCE [LARGE SCALE GENOMIC DNA]</scope>
    <source>
        <tissue evidence="1">Rhizome</tissue>
    </source>
</reference>
<comment type="caution">
    <text evidence="1">The sequence shown here is derived from an EMBL/GenBank/DDBJ whole genome shotgun (WGS) entry which is preliminary data.</text>
</comment>
<organism evidence="1 2">
    <name type="scientific">Zingiber officinale</name>
    <name type="common">Ginger</name>
    <name type="synonym">Amomum zingiber</name>
    <dbReference type="NCBI Taxonomy" id="94328"/>
    <lineage>
        <taxon>Eukaryota</taxon>
        <taxon>Viridiplantae</taxon>
        <taxon>Streptophyta</taxon>
        <taxon>Embryophyta</taxon>
        <taxon>Tracheophyta</taxon>
        <taxon>Spermatophyta</taxon>
        <taxon>Magnoliopsida</taxon>
        <taxon>Liliopsida</taxon>
        <taxon>Zingiberales</taxon>
        <taxon>Zingiberaceae</taxon>
        <taxon>Zingiber</taxon>
    </lineage>
</organism>
<evidence type="ECO:0000313" key="1">
    <source>
        <dbReference type="EMBL" id="KAG6480801.1"/>
    </source>
</evidence>
<dbReference type="AlphaFoldDB" id="A0A8J5F9I6"/>
<dbReference type="EMBL" id="JACMSC010000016">
    <property type="protein sequence ID" value="KAG6480801.1"/>
    <property type="molecule type" value="Genomic_DNA"/>
</dbReference>
<name>A0A8J5F9I6_ZINOF</name>
<evidence type="ECO:0000313" key="2">
    <source>
        <dbReference type="Proteomes" id="UP000734854"/>
    </source>
</evidence>
<dbReference type="InterPro" id="IPR021109">
    <property type="entry name" value="Peptidase_aspartic_dom_sf"/>
</dbReference>
<dbReference type="Gene3D" id="2.40.70.10">
    <property type="entry name" value="Acid Proteases"/>
    <property type="match status" value="1"/>
</dbReference>
<accession>A0A8J5F9I6</accession>
<sequence length="138" mass="15059">MQDCLKRGKLTTLVAEQDHEANEEGPSQVNPLQLLGALHAEKSNNHKSLMLDLDLSPQASHIKVVNSEAKPIKGVTNVKLQVGSWSKLCGLMVVPFDDFDIILGNEFLVMPHVAVMPHPGSLLIVDETIPHSCKASMM</sequence>
<gene>
    <name evidence="1" type="ORF">ZIOFF_057388</name>
</gene>
<keyword evidence="2" id="KW-1185">Reference proteome</keyword>
<proteinExistence type="predicted"/>
<dbReference type="Proteomes" id="UP000734854">
    <property type="component" value="Unassembled WGS sequence"/>
</dbReference>